<protein>
    <submittedName>
        <fullName evidence="2">Pilus assembly protein TadG-related protein</fullName>
    </submittedName>
</protein>
<dbReference type="Pfam" id="PF13400">
    <property type="entry name" value="Tad"/>
    <property type="match status" value="1"/>
</dbReference>
<comment type="caution">
    <text evidence="2">The sequence shown here is derived from an EMBL/GenBank/DDBJ whole genome shotgun (WGS) entry which is preliminary data.</text>
</comment>
<dbReference type="EMBL" id="JAWXXV010000001">
    <property type="protein sequence ID" value="MDX5985246.1"/>
    <property type="molecule type" value="Genomic_DNA"/>
</dbReference>
<dbReference type="Proteomes" id="UP001279660">
    <property type="component" value="Unassembled WGS sequence"/>
</dbReference>
<proteinExistence type="predicted"/>
<organism evidence="2 3">
    <name type="scientific">Sphingomonas echinoides</name>
    <dbReference type="NCBI Taxonomy" id="59803"/>
    <lineage>
        <taxon>Bacteria</taxon>
        <taxon>Pseudomonadati</taxon>
        <taxon>Pseudomonadota</taxon>
        <taxon>Alphaproteobacteria</taxon>
        <taxon>Sphingomonadales</taxon>
        <taxon>Sphingomonadaceae</taxon>
        <taxon>Sphingomonas</taxon>
    </lineage>
</organism>
<sequence>MATRLRHDRRGNVLLLMGFAAIPLTLATGVSIDYARAGRLQTKLNAAADAAALAAVTQPMMKLDNTAAQTAANAMFKSQIAGQPGLIWNDSNLTVSIVGNNAAASTRTATVTYTASSVNAFANVIGMPTITIGGTSTATATAAPNIDFYLALDTSSSMALPTTTAGFTTMDNAVKCAFACHSNKIENYVGSSIPSLILDNAKFSIVKGSYGTGTVGGNQITKIDANGAYVYVSKKSTNSYCGASNAKDICVYNADGSFVDSYWYALNQGVHLRVNDEQTAASNLMTLAQSYALENSRTYRAALYTFDHITNFKTIATLTPDLASVGTAASNVSLVTVNDKAGNGRPPNGSSGTEYLFTSFQSLMNNMGTQLPAKSGNGSNDPGDTPQAFLFLVTDGMSDENIGSGRTRAPMQQAQIDQCTAIKKRGVKIAILYTEYTSASIQDDEATQRAIANAAIPNIPTALTACASPDLMYTVKTDQSISDALQSLFRKAVASARLTQ</sequence>
<name>A0ABU4PMA9_9SPHN</name>
<gene>
    <name evidence="2" type="ORF">SIL82_13385</name>
</gene>
<evidence type="ECO:0000259" key="1">
    <source>
        <dbReference type="Pfam" id="PF13400"/>
    </source>
</evidence>
<dbReference type="RefSeq" id="WP_319625157.1">
    <property type="nucleotide sequence ID" value="NZ_JAWXXV010000001.1"/>
</dbReference>
<accession>A0ABU4PMA9</accession>
<reference evidence="2 3" key="1">
    <citation type="submission" date="2023-11" db="EMBL/GenBank/DDBJ databases">
        <title>MicrobeMod: A computational toolkit for identifying prokaryotic methylation and restriction-modification with nanopore sequencing.</title>
        <authorList>
            <person name="Crits-Christoph A."/>
            <person name="Kang S.C."/>
            <person name="Lee H."/>
            <person name="Ostrov N."/>
        </authorList>
    </citation>
    <scope>NUCLEOTIDE SEQUENCE [LARGE SCALE GENOMIC DNA]</scope>
    <source>
        <strain evidence="2 3">ATCC 14820</strain>
    </source>
</reference>
<evidence type="ECO:0000313" key="3">
    <source>
        <dbReference type="Proteomes" id="UP001279660"/>
    </source>
</evidence>
<feature type="domain" description="Putative Flp pilus-assembly TadG-like N-terminal" evidence="1">
    <location>
        <begin position="11"/>
        <end position="57"/>
    </location>
</feature>
<dbReference type="InterPro" id="IPR028087">
    <property type="entry name" value="Tad_N"/>
</dbReference>
<evidence type="ECO:0000313" key="2">
    <source>
        <dbReference type="EMBL" id="MDX5985246.1"/>
    </source>
</evidence>
<keyword evidence="3" id="KW-1185">Reference proteome</keyword>